<keyword evidence="2" id="KW-1185">Reference proteome</keyword>
<comment type="caution">
    <text evidence="1">The sequence shown here is derived from an EMBL/GenBank/DDBJ whole genome shotgun (WGS) entry which is preliminary data.</text>
</comment>
<organism evidence="1 2">
    <name type="scientific">Ramazzottius varieornatus</name>
    <name type="common">Water bear</name>
    <name type="synonym">Tardigrade</name>
    <dbReference type="NCBI Taxonomy" id="947166"/>
    <lineage>
        <taxon>Eukaryota</taxon>
        <taxon>Metazoa</taxon>
        <taxon>Ecdysozoa</taxon>
        <taxon>Tardigrada</taxon>
        <taxon>Eutardigrada</taxon>
        <taxon>Parachela</taxon>
        <taxon>Hypsibioidea</taxon>
        <taxon>Ramazzottiidae</taxon>
        <taxon>Ramazzottius</taxon>
    </lineage>
</organism>
<accession>A0A1D1UWM4</accession>
<dbReference type="EMBL" id="BDGG01000002">
    <property type="protein sequence ID" value="GAU94024.1"/>
    <property type="molecule type" value="Genomic_DNA"/>
</dbReference>
<name>A0A1D1UWM4_RAMVA</name>
<proteinExistence type="predicted"/>
<reference evidence="1 2" key="1">
    <citation type="journal article" date="2016" name="Nat. Commun.">
        <title>Extremotolerant tardigrade genome and improved radiotolerance of human cultured cells by tardigrade-unique protein.</title>
        <authorList>
            <person name="Hashimoto T."/>
            <person name="Horikawa D.D."/>
            <person name="Saito Y."/>
            <person name="Kuwahara H."/>
            <person name="Kozuka-Hata H."/>
            <person name="Shin-I T."/>
            <person name="Minakuchi Y."/>
            <person name="Ohishi K."/>
            <person name="Motoyama A."/>
            <person name="Aizu T."/>
            <person name="Enomoto A."/>
            <person name="Kondo K."/>
            <person name="Tanaka S."/>
            <person name="Hara Y."/>
            <person name="Koshikawa S."/>
            <person name="Sagara H."/>
            <person name="Miura T."/>
            <person name="Yokobori S."/>
            <person name="Miyagawa K."/>
            <person name="Suzuki Y."/>
            <person name="Kubo T."/>
            <person name="Oyama M."/>
            <person name="Kohara Y."/>
            <person name="Fujiyama A."/>
            <person name="Arakawa K."/>
            <person name="Katayama T."/>
            <person name="Toyoda A."/>
            <person name="Kunieda T."/>
        </authorList>
    </citation>
    <scope>NUCLEOTIDE SEQUENCE [LARGE SCALE GENOMIC DNA]</scope>
    <source>
        <strain evidence="1 2">YOKOZUNA-1</strain>
    </source>
</reference>
<sequence length="154" mass="18005">MNRNCLEFNNFEKQNVRRAGVCLIVSTAVAKFVLENSDVYGTERCAPARAFCLFFSNLFDRQNSVSVENHHQNRRAVTEVNRQLEADGNIPIPVDLLRPSRITYLKDSGNLFYGTEEWYEHFIKLECIFRQYVDNSIQFKNPRKELLKILELPV</sequence>
<evidence type="ECO:0000313" key="1">
    <source>
        <dbReference type="EMBL" id="GAU94024.1"/>
    </source>
</evidence>
<gene>
    <name evidence="1" type="primary">RvY_05872-1</name>
    <name evidence="1" type="synonym">RvY_05872.1</name>
    <name evidence="1" type="ORF">RvY_05872</name>
</gene>
<protein>
    <submittedName>
        <fullName evidence="1">Uncharacterized protein</fullName>
    </submittedName>
</protein>
<dbReference type="Proteomes" id="UP000186922">
    <property type="component" value="Unassembled WGS sequence"/>
</dbReference>
<dbReference type="AlphaFoldDB" id="A0A1D1UWM4"/>
<evidence type="ECO:0000313" key="2">
    <source>
        <dbReference type="Proteomes" id="UP000186922"/>
    </source>
</evidence>